<dbReference type="Pfam" id="PF20772">
    <property type="entry name" value="TACO1_YebC_N"/>
    <property type="match status" value="1"/>
</dbReference>
<dbReference type="PANTHER" id="PTHR12532:SF0">
    <property type="entry name" value="TRANSLATIONAL ACTIVATOR OF CYTOCHROME C OXIDASE 1"/>
    <property type="match status" value="1"/>
</dbReference>
<sequence>MPKRKSVIPAVFVMIMGSQPSQGSQRVTESPSLRCSGWLDVIKYRQRDGRNALSWSKIKEGKCINDKLKSKVYARANRHEPNYLIHKDGNSVDPAINTALATAISRAKQNGVPRSNIQTALEQAQKNQASGSDLYVYEVLFAGKVGLVIECLSDNNVRTRGRKDDYLPYINRAQMASVAYMFDRKMTVHVSLRPEQSYESFWSFAVENGAHDIHDQPEVDEQSNHDVEIITSREEGGELMKKLEKEGYDVSHSDLVYIPLQSDSALGEDTIRSLDEFIKDLDDYPDVYNISISPPRA</sequence>
<dbReference type="InterPro" id="IPR048300">
    <property type="entry name" value="TACO1_YebC-like_2nd/3rd_dom"/>
</dbReference>
<dbReference type="AlphaFoldDB" id="A0AAV5AKB1"/>
<proteinExistence type="inferred from homology"/>
<dbReference type="InterPro" id="IPR029072">
    <property type="entry name" value="YebC-like"/>
</dbReference>
<dbReference type="Gene3D" id="3.30.70.980">
    <property type="match status" value="2"/>
</dbReference>
<evidence type="ECO:0000313" key="4">
    <source>
        <dbReference type="EMBL" id="GJJ12385.1"/>
    </source>
</evidence>
<dbReference type="InterPro" id="IPR017856">
    <property type="entry name" value="Integrase-like_N"/>
</dbReference>
<evidence type="ECO:0000313" key="5">
    <source>
        <dbReference type="Proteomes" id="UP001050691"/>
    </source>
</evidence>
<feature type="domain" description="TACO1/YebC-like N-terminal" evidence="3">
    <location>
        <begin position="55"/>
        <end position="126"/>
    </location>
</feature>
<evidence type="ECO:0000256" key="1">
    <source>
        <dbReference type="ARBA" id="ARBA00008724"/>
    </source>
</evidence>
<feature type="domain" description="TACO1/YebC-like second and third" evidence="2">
    <location>
        <begin position="136"/>
        <end position="290"/>
    </location>
</feature>
<evidence type="ECO:0000259" key="3">
    <source>
        <dbReference type="Pfam" id="PF20772"/>
    </source>
</evidence>
<name>A0AAV5AKB1_9AGAM</name>
<accession>A0AAV5AKB1</accession>
<organism evidence="4 5">
    <name type="scientific">Clathrus columnatus</name>
    <dbReference type="NCBI Taxonomy" id="1419009"/>
    <lineage>
        <taxon>Eukaryota</taxon>
        <taxon>Fungi</taxon>
        <taxon>Dikarya</taxon>
        <taxon>Basidiomycota</taxon>
        <taxon>Agaricomycotina</taxon>
        <taxon>Agaricomycetes</taxon>
        <taxon>Phallomycetidae</taxon>
        <taxon>Phallales</taxon>
        <taxon>Clathraceae</taxon>
        <taxon>Clathrus</taxon>
    </lineage>
</organism>
<evidence type="ECO:0000259" key="2">
    <source>
        <dbReference type="Pfam" id="PF01709"/>
    </source>
</evidence>
<dbReference type="EMBL" id="BPWL01000007">
    <property type="protein sequence ID" value="GJJ12385.1"/>
    <property type="molecule type" value="Genomic_DNA"/>
</dbReference>
<comment type="similarity">
    <text evidence="1">Belongs to the TACO1 family.</text>
</comment>
<dbReference type="Proteomes" id="UP001050691">
    <property type="component" value="Unassembled WGS sequence"/>
</dbReference>
<protein>
    <submittedName>
        <fullName evidence="4">Uncharacterized protein</fullName>
    </submittedName>
</protein>
<comment type="caution">
    <text evidence="4">The sequence shown here is derived from an EMBL/GenBank/DDBJ whole genome shotgun (WGS) entry which is preliminary data.</text>
</comment>
<gene>
    <name evidence="4" type="ORF">Clacol_006627</name>
</gene>
<dbReference type="InterPro" id="IPR049083">
    <property type="entry name" value="TACO1_YebC_N"/>
</dbReference>
<dbReference type="Pfam" id="PF01709">
    <property type="entry name" value="Transcrip_reg"/>
    <property type="match status" value="1"/>
</dbReference>
<dbReference type="SUPFAM" id="SSF75625">
    <property type="entry name" value="YebC-like"/>
    <property type="match status" value="1"/>
</dbReference>
<dbReference type="InterPro" id="IPR002876">
    <property type="entry name" value="Transcrip_reg_TACO1-like"/>
</dbReference>
<dbReference type="Gene3D" id="1.10.10.200">
    <property type="match status" value="1"/>
</dbReference>
<dbReference type="PANTHER" id="PTHR12532">
    <property type="entry name" value="TRANSLATIONAL ACTIVATOR OF CYTOCHROME C OXIDASE 1"/>
    <property type="match status" value="1"/>
</dbReference>
<dbReference type="GO" id="GO:0005739">
    <property type="term" value="C:mitochondrion"/>
    <property type="evidence" value="ECO:0007669"/>
    <property type="project" value="TreeGrafter"/>
</dbReference>
<reference evidence="4" key="1">
    <citation type="submission" date="2021-10" db="EMBL/GenBank/DDBJ databases">
        <title>De novo Genome Assembly of Clathrus columnatus (Basidiomycota, Fungi) Using Illumina and Nanopore Sequence Data.</title>
        <authorList>
            <person name="Ogiso-Tanaka E."/>
            <person name="Itagaki H."/>
            <person name="Hosoya T."/>
            <person name="Hosaka K."/>
        </authorList>
    </citation>
    <scope>NUCLEOTIDE SEQUENCE</scope>
    <source>
        <strain evidence="4">MO-923</strain>
    </source>
</reference>
<keyword evidence="5" id="KW-1185">Reference proteome</keyword>
<dbReference type="InterPro" id="IPR026564">
    <property type="entry name" value="Transcrip_reg_TACO1-like_dom3"/>
</dbReference>